<dbReference type="Gene3D" id="3.40.50.20">
    <property type="match status" value="1"/>
</dbReference>
<dbReference type="InterPro" id="IPR011761">
    <property type="entry name" value="ATP-grasp"/>
</dbReference>
<sequence length="420" mass="45482">MNRHIVILHRWRDRHAHYEDYLDHRTHHVTYVTTALAQDSVPAEAAAVLVVPATDDTAAVWRAVTELRARFGPPARLLALNEGDLDTAAAVRERLGCAGQTPAELARFRDKLTMNRIVAEAGVPTPRFADAPDEHAVRAFADRHGLPVVVKPRRGTASRGVVRLAAAADLPQLAALPPEPRLVQEYCPDDIVHIDGLWTGDRLGPWRASRYVNTCVDFTQGQALGSVELDDPGLLAALGEFTARVAGALSTEPWVFHLEAFVGTGAGGRPAIRFLEAGYRVGGAEIPFVWREVHGIDLMRAAADIQLGRSPELPVPERWRTGGWLLVPSPVPAPCRVLGHELPDPQDPAEAPYAAVVPAVGQVIPRVGGYEHVGARFRFRGDSSGEVEKAVLRTAAQFRMECAPHPGHLGGGRPACGLDR</sequence>
<dbReference type="PANTHER" id="PTHR43585:SF2">
    <property type="entry name" value="ATP-GRASP ENZYME FSQD"/>
    <property type="match status" value="1"/>
</dbReference>
<comment type="caution">
    <text evidence="6">The sequence shown here is derived from an EMBL/GenBank/DDBJ whole genome shotgun (WGS) entry which is preliminary data.</text>
</comment>
<feature type="domain" description="ATP-grasp" evidence="5">
    <location>
        <begin position="115"/>
        <end position="307"/>
    </location>
</feature>
<dbReference type="Gene3D" id="3.30.1490.20">
    <property type="entry name" value="ATP-grasp fold, A domain"/>
    <property type="match status" value="1"/>
</dbReference>
<dbReference type="RefSeq" id="WP_086701585.1">
    <property type="nucleotide sequence ID" value="NZ_BAAAOQ010000013.1"/>
</dbReference>
<dbReference type="Gene3D" id="3.30.470.20">
    <property type="entry name" value="ATP-grasp fold, B domain"/>
    <property type="match status" value="1"/>
</dbReference>
<evidence type="ECO:0000256" key="4">
    <source>
        <dbReference type="PROSITE-ProRule" id="PRU00409"/>
    </source>
</evidence>
<accession>A0ABN3BQ79</accession>
<dbReference type="EMBL" id="BAAAOQ010000013">
    <property type="protein sequence ID" value="GAA2198583.1"/>
    <property type="molecule type" value="Genomic_DNA"/>
</dbReference>
<organism evidence="6 7">
    <name type="scientific">Streptomyces bangladeshensis</name>
    <dbReference type="NCBI Taxonomy" id="295352"/>
    <lineage>
        <taxon>Bacteria</taxon>
        <taxon>Bacillati</taxon>
        <taxon>Actinomycetota</taxon>
        <taxon>Actinomycetes</taxon>
        <taxon>Kitasatosporales</taxon>
        <taxon>Streptomycetaceae</taxon>
        <taxon>Streptomyces</taxon>
    </lineage>
</organism>
<dbReference type="InterPro" id="IPR013815">
    <property type="entry name" value="ATP_grasp_subdomain_1"/>
</dbReference>
<evidence type="ECO:0000313" key="7">
    <source>
        <dbReference type="Proteomes" id="UP001501391"/>
    </source>
</evidence>
<dbReference type="Proteomes" id="UP001501391">
    <property type="component" value="Unassembled WGS sequence"/>
</dbReference>
<evidence type="ECO:0000256" key="1">
    <source>
        <dbReference type="ARBA" id="ARBA00022598"/>
    </source>
</evidence>
<keyword evidence="1" id="KW-0436">Ligase</keyword>
<name>A0ABN3BQ79_9ACTN</name>
<keyword evidence="2 4" id="KW-0547">Nucleotide-binding</keyword>
<evidence type="ECO:0000256" key="3">
    <source>
        <dbReference type="ARBA" id="ARBA00022840"/>
    </source>
</evidence>
<dbReference type="PROSITE" id="PS50975">
    <property type="entry name" value="ATP_GRASP"/>
    <property type="match status" value="1"/>
</dbReference>
<dbReference type="SUPFAM" id="SSF56059">
    <property type="entry name" value="Glutathione synthetase ATP-binding domain-like"/>
    <property type="match status" value="1"/>
</dbReference>
<dbReference type="PANTHER" id="PTHR43585">
    <property type="entry name" value="FUMIPYRROLE BIOSYNTHESIS PROTEIN C"/>
    <property type="match status" value="1"/>
</dbReference>
<reference evidence="6 7" key="1">
    <citation type="journal article" date="2019" name="Int. J. Syst. Evol. Microbiol.">
        <title>The Global Catalogue of Microorganisms (GCM) 10K type strain sequencing project: providing services to taxonomists for standard genome sequencing and annotation.</title>
        <authorList>
            <consortium name="The Broad Institute Genomics Platform"/>
            <consortium name="The Broad Institute Genome Sequencing Center for Infectious Disease"/>
            <person name="Wu L."/>
            <person name="Ma J."/>
        </authorList>
    </citation>
    <scope>NUCLEOTIDE SEQUENCE [LARGE SCALE GENOMIC DNA]</scope>
    <source>
        <strain evidence="6 7">JCM 14924</strain>
    </source>
</reference>
<evidence type="ECO:0000313" key="6">
    <source>
        <dbReference type="EMBL" id="GAA2198583.1"/>
    </source>
</evidence>
<dbReference type="InterPro" id="IPR052032">
    <property type="entry name" value="ATP-dep_AA_Ligase"/>
</dbReference>
<keyword evidence="3 4" id="KW-0067">ATP-binding</keyword>
<proteinExistence type="predicted"/>
<evidence type="ECO:0000259" key="5">
    <source>
        <dbReference type="PROSITE" id="PS50975"/>
    </source>
</evidence>
<protein>
    <recommendedName>
        <fullName evidence="5">ATP-grasp domain-containing protein</fullName>
    </recommendedName>
</protein>
<evidence type="ECO:0000256" key="2">
    <source>
        <dbReference type="ARBA" id="ARBA00022741"/>
    </source>
</evidence>
<keyword evidence="7" id="KW-1185">Reference proteome</keyword>
<gene>
    <name evidence="6" type="ORF">GCM10009787_41910</name>
</gene>